<feature type="region of interest" description="Disordered" evidence="7">
    <location>
        <begin position="1"/>
        <end position="29"/>
    </location>
</feature>
<keyword evidence="6" id="KW-0175">Coiled coil</keyword>
<evidence type="ECO:0000256" key="5">
    <source>
        <dbReference type="PROSITE-ProRule" id="PRU00283"/>
    </source>
</evidence>
<feature type="coiled-coil region" evidence="6">
    <location>
        <begin position="57"/>
        <end position="192"/>
    </location>
</feature>
<evidence type="ECO:0000259" key="8">
    <source>
        <dbReference type="PROSITE" id="PS50067"/>
    </source>
</evidence>
<evidence type="ECO:0000256" key="6">
    <source>
        <dbReference type="SAM" id="Coils"/>
    </source>
</evidence>
<evidence type="ECO:0000256" key="7">
    <source>
        <dbReference type="SAM" id="MobiDB-lite"/>
    </source>
</evidence>
<reference evidence="10" key="1">
    <citation type="journal article" date="2015" name="BMC Genomics">
        <title>Draft genome of a commonly misdiagnosed multidrug resistant pathogen Candida auris.</title>
        <authorList>
            <person name="Chatterjee S."/>
            <person name="Alampalli S.V."/>
            <person name="Nageshan R.K."/>
            <person name="Chettiar S.T."/>
            <person name="Joshi S."/>
            <person name="Tatu U.S."/>
        </authorList>
    </citation>
    <scope>NUCLEOTIDE SEQUENCE [LARGE SCALE GENOMIC DNA]</scope>
    <source>
        <strain evidence="10">6684</strain>
    </source>
</reference>
<name>A0A0L0NVB3_CANAR</name>
<dbReference type="GO" id="GO:0008017">
    <property type="term" value="F:microtubule binding"/>
    <property type="evidence" value="ECO:0007669"/>
    <property type="project" value="InterPro"/>
</dbReference>
<keyword evidence="3 5" id="KW-0067">ATP-binding</keyword>
<dbReference type="GO" id="GO:0005524">
    <property type="term" value="F:ATP binding"/>
    <property type="evidence" value="ECO:0007669"/>
    <property type="project" value="UniProtKB-UniRule"/>
</dbReference>
<evidence type="ECO:0000256" key="4">
    <source>
        <dbReference type="ARBA" id="ARBA00023175"/>
    </source>
</evidence>
<dbReference type="AlphaFoldDB" id="A0A0L0NVB3"/>
<keyword evidence="4 5" id="KW-0505">Motor protein</keyword>
<feature type="domain" description="Kinesin motor" evidence="8">
    <location>
        <begin position="338"/>
        <end position="678"/>
    </location>
</feature>
<dbReference type="SMART" id="SM00129">
    <property type="entry name" value="KISc"/>
    <property type="match status" value="1"/>
</dbReference>
<evidence type="ECO:0000313" key="9">
    <source>
        <dbReference type="EMBL" id="KND97944.1"/>
    </source>
</evidence>
<evidence type="ECO:0000256" key="2">
    <source>
        <dbReference type="ARBA" id="ARBA00022741"/>
    </source>
</evidence>
<dbReference type="GO" id="GO:0003777">
    <property type="term" value="F:microtubule motor activity"/>
    <property type="evidence" value="ECO:0007669"/>
    <property type="project" value="InterPro"/>
</dbReference>
<evidence type="ECO:0000256" key="3">
    <source>
        <dbReference type="ARBA" id="ARBA00022840"/>
    </source>
</evidence>
<evidence type="ECO:0000256" key="1">
    <source>
        <dbReference type="ARBA" id="ARBA00022701"/>
    </source>
</evidence>
<evidence type="ECO:0000313" key="10">
    <source>
        <dbReference type="Proteomes" id="UP000037122"/>
    </source>
</evidence>
<feature type="binding site" evidence="5">
    <location>
        <begin position="434"/>
        <end position="441"/>
    </location>
    <ligand>
        <name>ATP</name>
        <dbReference type="ChEBI" id="CHEBI:30616"/>
    </ligand>
</feature>
<dbReference type="VEuPathDB" id="FungiDB:CJJ09_001071"/>
<dbReference type="Pfam" id="PF00225">
    <property type="entry name" value="Kinesin"/>
    <property type="match status" value="1"/>
</dbReference>
<gene>
    <name evidence="9" type="ORF">QG37_05170</name>
</gene>
<proteinExistence type="inferred from homology"/>
<dbReference type="VEuPathDB" id="FungiDB:B9J08_003034"/>
<dbReference type="EMBL" id="LGST01000037">
    <property type="protein sequence ID" value="KND97944.1"/>
    <property type="molecule type" value="Genomic_DNA"/>
</dbReference>
<dbReference type="PRINTS" id="PR00380">
    <property type="entry name" value="KINESINHEAVY"/>
</dbReference>
<dbReference type="PANTHER" id="PTHR47972">
    <property type="entry name" value="KINESIN-LIKE PROTEIN KLP-3"/>
    <property type="match status" value="1"/>
</dbReference>
<dbReference type="PROSITE" id="PS50067">
    <property type="entry name" value="KINESIN_MOTOR_2"/>
    <property type="match status" value="1"/>
</dbReference>
<dbReference type="GO" id="GO:0007018">
    <property type="term" value="P:microtubule-based movement"/>
    <property type="evidence" value="ECO:0007669"/>
    <property type="project" value="InterPro"/>
</dbReference>
<dbReference type="PANTHER" id="PTHR47972:SF45">
    <property type="entry name" value="PROTEIN CLARET SEGREGATIONAL"/>
    <property type="match status" value="1"/>
</dbReference>
<dbReference type="Gene3D" id="3.40.850.10">
    <property type="entry name" value="Kinesin motor domain"/>
    <property type="match status" value="1"/>
</dbReference>
<keyword evidence="1" id="KW-0493">Microtubule</keyword>
<dbReference type="SUPFAM" id="SSF52540">
    <property type="entry name" value="P-loop containing nucleoside triphosphate hydrolases"/>
    <property type="match status" value="1"/>
</dbReference>
<organism evidence="9 10">
    <name type="scientific">Candidozyma auris</name>
    <name type="common">Yeast</name>
    <name type="synonym">Candida auris</name>
    <dbReference type="NCBI Taxonomy" id="498019"/>
    <lineage>
        <taxon>Eukaryota</taxon>
        <taxon>Fungi</taxon>
        <taxon>Dikarya</taxon>
        <taxon>Ascomycota</taxon>
        <taxon>Saccharomycotina</taxon>
        <taxon>Pichiomycetes</taxon>
        <taxon>Metschnikowiaceae</taxon>
        <taxon>Candidozyma</taxon>
    </lineage>
</organism>
<comment type="caution">
    <text evidence="9">The sequence shown here is derived from an EMBL/GenBank/DDBJ whole genome shotgun (WGS) entry which is preliminary data.</text>
</comment>
<dbReference type="VEuPathDB" id="FungiDB:CJI97_003106"/>
<feature type="coiled-coil region" evidence="6">
    <location>
        <begin position="219"/>
        <end position="253"/>
    </location>
</feature>
<comment type="similarity">
    <text evidence="5">Belongs to the TRAFAC class myosin-kinesin ATPase superfamily. Kinesin family.</text>
</comment>
<sequence>MGPDGEVQLSSPSKLSYKRPLSAMDPSPSKKTLIIERYSVPETSSKLDKSMRYALGRNLLQQEVEQKHQELLLYKKQIMSKKTSIHNQELVNRKLEDEVREITRELREVEENVKQLDEAEKDSIQQIESRVQIKKRELKVNHEKKLMDLKETLSQEIDKVVEETARKNQETKATLEMEISKLRTSLRLVQKERTRRLIQLKENHSRYLHSISESHKVELERVRIAENELQEQIQNNERHIRDLQKEITEQLHAKKISMELELTELQESYSSQEQGRKLIYDKILAANDAIAKHKGSMEHRIKEKEAYGVETEALHELFPSLELKRRQLHAKLHDLKGNIRVFCRIRFDNSGPHSLIETSSPEEFSETGKQDLALSKSEATSQYSFANGIRNEPNLFQFDKIFNTDVSNREIFEEWCQLVQCALDGSRVCVFAYGQTGSGKTYTMSNEADGMIPLSIEKIFDDINELRSYGWEHEIDANFIEIYNENIFDLFAPTSLPVKHEIKHDDMSQTTTVSNLRTKRMHNAKEALEMLRSANKRRATAATDANERSSRSHSVFTIKIKGNNQKSGELKAGLLNLVDLAGSERIGSSHATGARLKETQAINKSLSCLGDVIYSIARKLNNGQNNHVPYRNSKLTYLLKNSLQGNSKTLMFVNILPLLKNFGETLNSLRFATKVNRTKVSQ</sequence>
<dbReference type="GO" id="GO:0005874">
    <property type="term" value="C:microtubule"/>
    <property type="evidence" value="ECO:0007669"/>
    <property type="project" value="UniProtKB-KW"/>
</dbReference>
<accession>A0A0L0NVB3</accession>
<dbReference type="VEuPathDB" id="FungiDB:QG37_05170"/>
<dbReference type="InterPro" id="IPR027640">
    <property type="entry name" value="Kinesin-like_fam"/>
</dbReference>
<dbReference type="VEuPathDB" id="FungiDB:CJI96_0000864"/>
<keyword evidence="2 5" id="KW-0547">Nucleotide-binding</keyword>
<protein>
    <recommendedName>
        <fullName evidence="8">Kinesin motor domain-containing protein</fullName>
    </recommendedName>
</protein>
<dbReference type="Proteomes" id="UP000037122">
    <property type="component" value="Unassembled WGS sequence"/>
</dbReference>
<dbReference type="InterPro" id="IPR036961">
    <property type="entry name" value="Kinesin_motor_dom_sf"/>
</dbReference>
<dbReference type="VEuPathDB" id="FungiDB:CJJ07_004504"/>
<dbReference type="InterPro" id="IPR001752">
    <property type="entry name" value="Kinesin_motor_dom"/>
</dbReference>
<dbReference type="InterPro" id="IPR027417">
    <property type="entry name" value="P-loop_NTPase"/>
</dbReference>